<organism evidence="6 7">
    <name type="scientific">Microbacterium salsuginis</name>
    <dbReference type="NCBI Taxonomy" id="2722803"/>
    <lineage>
        <taxon>Bacteria</taxon>
        <taxon>Bacillati</taxon>
        <taxon>Actinomycetota</taxon>
        <taxon>Actinomycetes</taxon>
        <taxon>Micrococcales</taxon>
        <taxon>Microbacteriaceae</taxon>
        <taxon>Microbacterium</taxon>
    </lineage>
</organism>
<comment type="similarity">
    <text evidence="2">Belongs to the bacterial solute-binding protein SsuA/TauA family.</text>
</comment>
<dbReference type="InterPro" id="IPR006311">
    <property type="entry name" value="TAT_signal"/>
</dbReference>
<evidence type="ECO:0000256" key="3">
    <source>
        <dbReference type="ARBA" id="ARBA00022729"/>
    </source>
</evidence>
<evidence type="ECO:0000259" key="5">
    <source>
        <dbReference type="Pfam" id="PF09084"/>
    </source>
</evidence>
<proteinExistence type="inferred from homology"/>
<dbReference type="Pfam" id="PF09084">
    <property type="entry name" value="NMT1"/>
    <property type="match status" value="1"/>
</dbReference>
<evidence type="ECO:0000313" key="7">
    <source>
        <dbReference type="Proteomes" id="UP001429745"/>
    </source>
</evidence>
<dbReference type="PROSITE" id="PS51318">
    <property type="entry name" value="TAT"/>
    <property type="match status" value="1"/>
</dbReference>
<comment type="subcellular location">
    <subcellularLocation>
        <location evidence="1">Periplasm</location>
    </subcellularLocation>
</comment>
<keyword evidence="3 4" id="KW-0732">Signal</keyword>
<dbReference type="SUPFAM" id="SSF53850">
    <property type="entry name" value="Periplasmic binding protein-like II"/>
    <property type="match status" value="1"/>
</dbReference>
<dbReference type="PANTHER" id="PTHR30024">
    <property type="entry name" value="ALIPHATIC SULFONATES-BINDING PROTEIN-RELATED"/>
    <property type="match status" value="1"/>
</dbReference>
<reference evidence="6 7" key="1">
    <citation type="submission" date="2020-04" db="EMBL/GenBank/DDBJ databases">
        <title>CFH 90308 Microbacterium sp.</title>
        <authorList>
            <person name="Nie G."/>
            <person name="Ming H."/>
            <person name="Xia T."/>
        </authorList>
    </citation>
    <scope>NUCLEOTIDE SEQUENCE [LARGE SCALE GENOMIC DNA]</scope>
    <source>
        <strain evidence="6 7">CFH 90308</strain>
    </source>
</reference>
<dbReference type="RefSeq" id="WP_168913089.1">
    <property type="nucleotide sequence ID" value="NZ_JABACI010000004.1"/>
</dbReference>
<accession>A0ABX1KGT0</accession>
<dbReference type="Gene3D" id="3.40.190.10">
    <property type="entry name" value="Periplasmic binding protein-like II"/>
    <property type="match status" value="2"/>
</dbReference>
<evidence type="ECO:0000256" key="1">
    <source>
        <dbReference type="ARBA" id="ARBA00004418"/>
    </source>
</evidence>
<protein>
    <submittedName>
        <fullName evidence="6">ABC transporter substrate-binding protein</fullName>
    </submittedName>
</protein>
<dbReference type="PANTHER" id="PTHR30024:SF47">
    <property type="entry name" value="TAURINE-BINDING PERIPLASMIC PROTEIN"/>
    <property type="match status" value="1"/>
</dbReference>
<evidence type="ECO:0000313" key="6">
    <source>
        <dbReference type="EMBL" id="NLP84591.1"/>
    </source>
</evidence>
<evidence type="ECO:0000256" key="4">
    <source>
        <dbReference type="SAM" id="SignalP"/>
    </source>
</evidence>
<feature type="signal peptide" evidence="4">
    <location>
        <begin position="1"/>
        <end position="30"/>
    </location>
</feature>
<feature type="chain" id="PRO_5046010985" evidence="4">
    <location>
        <begin position="31"/>
        <end position="366"/>
    </location>
</feature>
<comment type="caution">
    <text evidence="6">The sequence shown here is derived from an EMBL/GenBank/DDBJ whole genome shotgun (WGS) entry which is preliminary data.</text>
</comment>
<dbReference type="EMBL" id="JABACI010000004">
    <property type="protein sequence ID" value="NLP84591.1"/>
    <property type="molecule type" value="Genomic_DNA"/>
</dbReference>
<evidence type="ECO:0000256" key="2">
    <source>
        <dbReference type="ARBA" id="ARBA00010742"/>
    </source>
</evidence>
<gene>
    <name evidence="6" type="ORF">HF576_12095</name>
</gene>
<sequence>MTTATAHPATRSRRRIIRTAAALLAAGALALSGCAGGTPDTASAGGGDEPAELKPMTVVTFLPLESFTFTPEMFAYSGGYFEKHGLDVELQPVQGTSAAIQSLLGGAADITRASTVDVFPAMEDGQPIRSVGTMAYKSNLRMVSVEDAPIESPEDMEGKTIGMGSVGGTSEKILDLTLGAADIPQDSVTRQAVPVTAATLEVVRQGQLDGYIVSLDTSIGIGAQNDDAVIDDAGLSEAPDIQTWLTTASNIEDPQKAENIQAFLAAIREAVQDVIDDAPNDFENVLKTLRDSGDWAFPALEDDAVATAALEVYTTETWVDQSGEASLLENNLDAWQATYDAYVDAGMLEGGQDPTDWITDELLPAE</sequence>
<dbReference type="InterPro" id="IPR015168">
    <property type="entry name" value="SsuA/THI5"/>
</dbReference>
<feature type="domain" description="SsuA/THI5-like" evidence="5">
    <location>
        <begin position="68"/>
        <end position="277"/>
    </location>
</feature>
<keyword evidence="7" id="KW-1185">Reference proteome</keyword>
<name>A0ABX1KGT0_9MICO</name>
<dbReference type="Proteomes" id="UP001429745">
    <property type="component" value="Unassembled WGS sequence"/>
</dbReference>